<protein>
    <submittedName>
        <fullName evidence="2">Uncharacterized protein</fullName>
    </submittedName>
</protein>
<feature type="compositionally biased region" description="Low complexity" evidence="1">
    <location>
        <begin position="37"/>
        <end position="50"/>
    </location>
</feature>
<dbReference type="EMBL" id="AZIL01002835">
    <property type="protein sequence ID" value="EWM20741.1"/>
    <property type="molecule type" value="Genomic_DNA"/>
</dbReference>
<feature type="compositionally biased region" description="Polar residues" evidence="1">
    <location>
        <begin position="51"/>
        <end position="62"/>
    </location>
</feature>
<name>W7TK20_9STRA</name>
<feature type="region of interest" description="Disordered" evidence="1">
    <location>
        <begin position="502"/>
        <end position="521"/>
    </location>
</feature>
<evidence type="ECO:0000313" key="2">
    <source>
        <dbReference type="EMBL" id="EWM20741.1"/>
    </source>
</evidence>
<feature type="compositionally biased region" description="Basic and acidic residues" evidence="1">
    <location>
        <begin position="84"/>
        <end position="114"/>
    </location>
</feature>
<reference evidence="2 3" key="1">
    <citation type="journal article" date="2014" name="Mol. Plant">
        <title>Chromosome Scale Genome Assembly and Transcriptome Profiling of Nannochloropsis gaditana in Nitrogen Depletion.</title>
        <authorList>
            <person name="Corteggiani Carpinelli E."/>
            <person name="Telatin A."/>
            <person name="Vitulo N."/>
            <person name="Forcato C."/>
            <person name="D'Angelo M."/>
            <person name="Schiavon R."/>
            <person name="Vezzi A."/>
            <person name="Giacometti G.M."/>
            <person name="Morosinotto T."/>
            <person name="Valle G."/>
        </authorList>
    </citation>
    <scope>NUCLEOTIDE SEQUENCE [LARGE SCALE GENOMIC DNA]</scope>
    <source>
        <strain evidence="2 3">B-31</strain>
    </source>
</reference>
<organism evidence="2 3">
    <name type="scientific">Nannochloropsis gaditana</name>
    <dbReference type="NCBI Taxonomy" id="72520"/>
    <lineage>
        <taxon>Eukaryota</taxon>
        <taxon>Sar</taxon>
        <taxon>Stramenopiles</taxon>
        <taxon>Ochrophyta</taxon>
        <taxon>Eustigmatophyceae</taxon>
        <taxon>Eustigmatales</taxon>
        <taxon>Monodopsidaceae</taxon>
        <taxon>Nannochloropsis</taxon>
    </lineage>
</organism>
<accession>W7TK20</accession>
<comment type="caution">
    <text evidence="2">The sequence shown here is derived from an EMBL/GenBank/DDBJ whole genome shotgun (WGS) entry which is preliminary data.</text>
</comment>
<evidence type="ECO:0000256" key="1">
    <source>
        <dbReference type="SAM" id="MobiDB-lite"/>
    </source>
</evidence>
<feature type="region of interest" description="Disordered" evidence="1">
    <location>
        <begin position="1"/>
        <end position="121"/>
    </location>
</feature>
<feature type="region of interest" description="Disordered" evidence="1">
    <location>
        <begin position="375"/>
        <end position="447"/>
    </location>
</feature>
<feature type="compositionally biased region" description="Basic and acidic residues" evidence="1">
    <location>
        <begin position="1"/>
        <end position="27"/>
    </location>
</feature>
<sequence length="603" mass="66571">MRRDDDDAVADQDKSDESYQETGHETEAFVETLMTMSSSYESESESISPSPMQSNVSSTSHMRMQAPHYRERSSRHPTPSLSLAEHETAEGEMKSRGYKKENRRLEKQEDRDNTTEVGPAMDREGHDQFHCSGACDIGLCECYQKAPPDALEKEASTSENPAGFNVLPRLSFTGRSSFVPLLSSPSLDQIMELIDIRAMVPLYLQAFRELLQKGMLNRKRGIILLKYWREVKIQFGGNCDPTHGLFAEVQGAFWIADKELGSPSSILDGAVSDAERRRLWMSHANRLGGEGAKIPDDRPSFFRELVQGALGNPGTRQTGLFKALDRHAQVNLFLFENRVVELSPGEFVSLIMFEPAPPSRHIPPQHPVARTRPLQEPICSTPSLPSRASLFPSRTTSDPPFEEQERERRHAGGRGGASRPTEQEEGLVAGTGAAGQDEERAEEEGNQANESLYAAVSLTSPVSSPSSLPSAPSVLSSEPSSSSDTALHPHFSLHAAAPITTIPLPLPQPPHHFVQETSSAQSLFEPNLRPLASPSEIPPLQWSPMQRDRPKKEAAKDEELGGKPAETSVAAKILAKKRMMTHKATYICHMSRTSVDDMHVQNK</sequence>
<proteinExistence type="predicted"/>
<feature type="compositionally biased region" description="Basic and acidic residues" evidence="1">
    <location>
        <begin position="546"/>
        <end position="561"/>
    </location>
</feature>
<feature type="compositionally biased region" description="Polar residues" evidence="1">
    <location>
        <begin position="378"/>
        <end position="398"/>
    </location>
</feature>
<keyword evidence="3" id="KW-1185">Reference proteome</keyword>
<evidence type="ECO:0000313" key="3">
    <source>
        <dbReference type="Proteomes" id="UP000019335"/>
    </source>
</evidence>
<dbReference type="Proteomes" id="UP000019335">
    <property type="component" value="Unassembled WGS sequence"/>
</dbReference>
<gene>
    <name evidence="2" type="ORF">Naga_100249g4</name>
</gene>
<feature type="region of interest" description="Disordered" evidence="1">
    <location>
        <begin position="460"/>
        <end position="487"/>
    </location>
</feature>
<feature type="compositionally biased region" description="Low complexity" evidence="1">
    <location>
        <begin position="460"/>
        <end position="483"/>
    </location>
</feature>
<dbReference type="AlphaFoldDB" id="W7TK20"/>
<dbReference type="OrthoDB" id="10333647at2759"/>
<feature type="region of interest" description="Disordered" evidence="1">
    <location>
        <begin position="528"/>
        <end position="565"/>
    </location>
</feature>